<dbReference type="AlphaFoldDB" id="A0A165ASI0"/>
<dbReference type="PROSITE" id="PS50059">
    <property type="entry name" value="FKBP_PPIASE"/>
    <property type="match status" value="1"/>
</dbReference>
<name>A0A165ASI0_9APHY</name>
<evidence type="ECO:0000256" key="2">
    <source>
        <dbReference type="ARBA" id="ARBA00013194"/>
    </source>
</evidence>
<dbReference type="InterPro" id="IPR041232">
    <property type="entry name" value="NPL"/>
</dbReference>
<keyword evidence="9" id="KW-1185">Reference proteome</keyword>
<dbReference type="InterPro" id="IPR001179">
    <property type="entry name" value="PPIase_FKBP_dom"/>
</dbReference>
<feature type="domain" description="PPIase FKBP-type" evidence="7">
    <location>
        <begin position="312"/>
        <end position="398"/>
    </location>
</feature>
<dbReference type="SUPFAM" id="SSF54534">
    <property type="entry name" value="FKBP-like"/>
    <property type="match status" value="1"/>
</dbReference>
<dbReference type="STRING" id="1314785.A0A165ASI0"/>
<protein>
    <recommendedName>
        <fullName evidence="2 5">peptidylprolyl isomerase</fullName>
        <ecNumber evidence="2 5">5.2.1.8</ecNumber>
    </recommendedName>
</protein>
<evidence type="ECO:0000259" key="7">
    <source>
        <dbReference type="PROSITE" id="PS50059"/>
    </source>
</evidence>
<evidence type="ECO:0000313" key="8">
    <source>
        <dbReference type="EMBL" id="KZS99578.1"/>
    </source>
</evidence>
<evidence type="ECO:0000313" key="9">
    <source>
        <dbReference type="Proteomes" id="UP000076871"/>
    </source>
</evidence>
<gene>
    <name evidence="8" type="ORF">LAESUDRAFT_753505</name>
</gene>
<dbReference type="Pfam" id="PF17800">
    <property type="entry name" value="NPL"/>
    <property type="match status" value="1"/>
</dbReference>
<dbReference type="GO" id="GO:0003755">
    <property type="term" value="F:peptidyl-prolyl cis-trans isomerase activity"/>
    <property type="evidence" value="ECO:0007669"/>
    <property type="project" value="UniProtKB-KW"/>
</dbReference>
<dbReference type="OrthoDB" id="3269761at2759"/>
<dbReference type="InParanoid" id="A0A165ASI0"/>
<keyword evidence="4 5" id="KW-0413">Isomerase</keyword>
<dbReference type="GeneID" id="63828807"/>
<dbReference type="RefSeq" id="XP_040757319.1">
    <property type="nucleotide sequence ID" value="XM_040911779.1"/>
</dbReference>
<evidence type="ECO:0000256" key="3">
    <source>
        <dbReference type="ARBA" id="ARBA00023110"/>
    </source>
</evidence>
<reference evidence="8 9" key="1">
    <citation type="journal article" date="2016" name="Mol. Biol. Evol.">
        <title>Comparative Genomics of Early-Diverging Mushroom-Forming Fungi Provides Insights into the Origins of Lignocellulose Decay Capabilities.</title>
        <authorList>
            <person name="Nagy L.G."/>
            <person name="Riley R."/>
            <person name="Tritt A."/>
            <person name="Adam C."/>
            <person name="Daum C."/>
            <person name="Floudas D."/>
            <person name="Sun H."/>
            <person name="Yadav J.S."/>
            <person name="Pangilinan J."/>
            <person name="Larsson K.H."/>
            <person name="Matsuura K."/>
            <person name="Barry K."/>
            <person name="Labutti K."/>
            <person name="Kuo R."/>
            <person name="Ohm R.A."/>
            <person name="Bhattacharya S.S."/>
            <person name="Shirouzu T."/>
            <person name="Yoshinaga Y."/>
            <person name="Martin F.M."/>
            <person name="Grigoriev I.V."/>
            <person name="Hibbett D.S."/>
        </authorList>
    </citation>
    <scope>NUCLEOTIDE SEQUENCE [LARGE SCALE GENOMIC DNA]</scope>
    <source>
        <strain evidence="8 9">93-53</strain>
    </source>
</reference>
<proteinExistence type="predicted"/>
<evidence type="ECO:0000256" key="1">
    <source>
        <dbReference type="ARBA" id="ARBA00000971"/>
    </source>
</evidence>
<dbReference type="PANTHER" id="PTHR43811:SF19">
    <property type="entry name" value="39 KDA FK506-BINDING NUCLEAR PROTEIN"/>
    <property type="match status" value="1"/>
</dbReference>
<dbReference type="Pfam" id="PF00254">
    <property type="entry name" value="FKBP_C"/>
    <property type="match status" value="1"/>
</dbReference>
<dbReference type="EC" id="5.2.1.8" evidence="2 5"/>
<dbReference type="PANTHER" id="PTHR43811">
    <property type="entry name" value="FKBP-TYPE PEPTIDYL-PROLYL CIS-TRANS ISOMERASE FKPA"/>
    <property type="match status" value="1"/>
</dbReference>
<dbReference type="Proteomes" id="UP000076871">
    <property type="component" value="Unassembled WGS sequence"/>
</dbReference>
<dbReference type="EMBL" id="KV427772">
    <property type="protein sequence ID" value="KZS99578.1"/>
    <property type="molecule type" value="Genomic_DNA"/>
</dbReference>
<keyword evidence="3 5" id="KW-0697">Rotamase</keyword>
<accession>A0A165ASI0</accession>
<comment type="catalytic activity">
    <reaction evidence="1 5">
        <text>[protein]-peptidylproline (omega=180) = [protein]-peptidylproline (omega=0)</text>
        <dbReference type="Rhea" id="RHEA:16237"/>
        <dbReference type="Rhea" id="RHEA-COMP:10747"/>
        <dbReference type="Rhea" id="RHEA-COMP:10748"/>
        <dbReference type="ChEBI" id="CHEBI:83833"/>
        <dbReference type="ChEBI" id="CHEBI:83834"/>
        <dbReference type="EC" id="5.2.1.8"/>
    </reaction>
</comment>
<sequence>MRTLFRKPTQLGDSMSIAQVVASWGTTLRPGRSTFLIPDGYDLHLTNVALVVGDPSTDTNSSGRTSVWMMHLTPSGILSPVLGSSDRNERVLLFTMALRQVEHLTLNVTLAAKEYIAFEVIGNNCICLSGNFTVTSSESTTSSNKAAPASNSVTQPMKPPVVSAQKDKKRARVESLITPTKPGRTLPSGTMDRTPASSHVSLTPSKKPPQQPSRSYIAALPSPSFPSTTAGKRRRLASSTDETDGFASESSAAASPAPTSAVLTGPGPSTFDFQTWNLHVETPVSGPSTLDADAVVIRDHKVGTGELRATRGDEVKVWYRLQLANNVILESRMEGTPMVLVLGEGAILPAIDRGIVGMKVGGERLIKIPPALGHGDRPHGVVPPNSTLFFQCKLLSIRQVDEEE</sequence>
<feature type="region of interest" description="Disordered" evidence="6">
    <location>
        <begin position="137"/>
        <end position="268"/>
    </location>
</feature>
<dbReference type="Gene3D" id="2.60.120.340">
    <property type="entry name" value="Nucleoplasmin core domain"/>
    <property type="match status" value="1"/>
</dbReference>
<feature type="compositionally biased region" description="Low complexity" evidence="6">
    <location>
        <begin position="247"/>
        <end position="261"/>
    </location>
</feature>
<dbReference type="Gene3D" id="3.10.50.40">
    <property type="match status" value="1"/>
</dbReference>
<evidence type="ECO:0000256" key="4">
    <source>
        <dbReference type="ARBA" id="ARBA00023235"/>
    </source>
</evidence>
<evidence type="ECO:0000256" key="6">
    <source>
        <dbReference type="SAM" id="MobiDB-lite"/>
    </source>
</evidence>
<organism evidence="8 9">
    <name type="scientific">Laetiporus sulphureus 93-53</name>
    <dbReference type="NCBI Taxonomy" id="1314785"/>
    <lineage>
        <taxon>Eukaryota</taxon>
        <taxon>Fungi</taxon>
        <taxon>Dikarya</taxon>
        <taxon>Basidiomycota</taxon>
        <taxon>Agaricomycotina</taxon>
        <taxon>Agaricomycetes</taxon>
        <taxon>Polyporales</taxon>
        <taxon>Laetiporus</taxon>
    </lineage>
</organism>
<evidence type="ECO:0000256" key="5">
    <source>
        <dbReference type="PROSITE-ProRule" id="PRU00277"/>
    </source>
</evidence>
<dbReference type="InterPro" id="IPR046357">
    <property type="entry name" value="PPIase_dom_sf"/>
</dbReference>